<dbReference type="GO" id="GO:0004140">
    <property type="term" value="F:dephospho-CoA kinase activity"/>
    <property type="evidence" value="ECO:0007669"/>
    <property type="project" value="TreeGrafter"/>
</dbReference>
<dbReference type="SUPFAM" id="SSF52374">
    <property type="entry name" value="Nucleotidylyl transferase"/>
    <property type="match status" value="1"/>
</dbReference>
<dbReference type="EMBL" id="HE575324">
    <property type="protein sequence ID" value="CCC96024.1"/>
    <property type="molecule type" value="Genomic_DNA"/>
</dbReference>
<dbReference type="PANTHER" id="PTHR10695:SF46">
    <property type="entry name" value="BIFUNCTIONAL COENZYME A SYNTHASE-RELATED"/>
    <property type="match status" value="1"/>
</dbReference>
<reference evidence="2" key="1">
    <citation type="journal article" date="2012" name="Proc. Natl. Acad. Sci. U.S.A.">
        <title>Antigenic diversity is generated by distinct evolutionary mechanisms in African trypanosome species.</title>
        <authorList>
            <person name="Jackson A.P."/>
            <person name="Berry A."/>
            <person name="Aslett M."/>
            <person name="Allison H.C."/>
            <person name="Burton P."/>
            <person name="Vavrova-Anderson J."/>
            <person name="Brown R."/>
            <person name="Browne H."/>
            <person name="Corton N."/>
            <person name="Hauser H."/>
            <person name="Gamble J."/>
            <person name="Gilderthorp R."/>
            <person name="Marcello L."/>
            <person name="McQuillan J."/>
            <person name="Otto T.D."/>
            <person name="Quail M.A."/>
            <person name="Sanders M.J."/>
            <person name="van Tonder A."/>
            <person name="Ginger M.L."/>
            <person name="Field M.C."/>
            <person name="Barry J.D."/>
            <person name="Hertz-Fowler C."/>
            <person name="Berriman M."/>
        </authorList>
    </citation>
    <scope>NUCLEOTIDE SEQUENCE</scope>
    <source>
        <strain evidence="2">IL3000</strain>
    </source>
</reference>
<evidence type="ECO:0000259" key="1">
    <source>
        <dbReference type="Pfam" id="PF01467"/>
    </source>
</evidence>
<proteinExistence type="predicted"/>
<name>G0V301_TRYCI</name>
<organism evidence="2">
    <name type="scientific">Trypanosoma congolense (strain IL3000)</name>
    <dbReference type="NCBI Taxonomy" id="1068625"/>
    <lineage>
        <taxon>Eukaryota</taxon>
        <taxon>Discoba</taxon>
        <taxon>Euglenozoa</taxon>
        <taxon>Kinetoplastea</taxon>
        <taxon>Metakinetoplastina</taxon>
        <taxon>Trypanosomatida</taxon>
        <taxon>Trypanosomatidae</taxon>
        <taxon>Trypanosoma</taxon>
        <taxon>Nannomonas</taxon>
    </lineage>
</organism>
<gene>
    <name evidence="2" type="ORF">TCIL3000_11_15410</name>
</gene>
<dbReference type="Pfam" id="PF01467">
    <property type="entry name" value="CTP_transf_like"/>
    <property type="match status" value="1"/>
</dbReference>
<sequence length="268" mass="28836">MHPLRLNTSAGIENNRKLLFSHLSLLGSAKPVGESSEPLHVQLLVDDGRRDTALQHIKALYDASLQHHPETAVTVIPFALGRLSGNTEGGPNTEKKNEMSLFTPSLMTHGAAFDPLYKSVALGGTFDRLHAGHKLLLSTALLYATHFVRIGVTLPPLLSTKAHADLIEPFDVRTEAVSRFVRLLRPDLDVDIAGIEDRSGGADQDPALEALVVSSETVGALSFINEARVSAGMKPLEAVVVPYVGSREGEEGRVSSTDLRARGREGAR</sequence>
<feature type="domain" description="Cytidyltransferase-like" evidence="1">
    <location>
        <begin position="122"/>
        <end position="262"/>
    </location>
</feature>
<dbReference type="GO" id="GO:0015937">
    <property type="term" value="P:coenzyme A biosynthetic process"/>
    <property type="evidence" value="ECO:0007669"/>
    <property type="project" value="TreeGrafter"/>
</dbReference>
<dbReference type="NCBIfam" id="NF001985">
    <property type="entry name" value="PRK00777.1"/>
    <property type="match status" value="1"/>
</dbReference>
<dbReference type="AlphaFoldDB" id="G0V301"/>
<accession>G0V301</accession>
<protein>
    <submittedName>
        <fullName evidence="2">Uncharacterized protein TCIL3000_11_15410</fullName>
    </submittedName>
</protein>
<dbReference type="PANTHER" id="PTHR10695">
    <property type="entry name" value="DEPHOSPHO-COA KINASE-RELATED"/>
    <property type="match status" value="1"/>
</dbReference>
<dbReference type="InterPro" id="IPR004821">
    <property type="entry name" value="Cyt_trans-like"/>
</dbReference>
<dbReference type="VEuPathDB" id="TriTrypDB:TcIL3000.11.15410"/>
<dbReference type="InterPro" id="IPR014729">
    <property type="entry name" value="Rossmann-like_a/b/a_fold"/>
</dbReference>
<evidence type="ECO:0000313" key="2">
    <source>
        <dbReference type="EMBL" id="CCC96024.1"/>
    </source>
</evidence>
<dbReference type="Gene3D" id="3.40.50.620">
    <property type="entry name" value="HUPs"/>
    <property type="match status" value="1"/>
</dbReference>